<dbReference type="GO" id="GO:0009253">
    <property type="term" value="P:peptidoglycan catabolic process"/>
    <property type="evidence" value="ECO:0007669"/>
    <property type="project" value="InterPro"/>
</dbReference>
<evidence type="ECO:0000256" key="2">
    <source>
        <dbReference type="ARBA" id="ARBA00001947"/>
    </source>
</evidence>
<evidence type="ECO:0000256" key="3">
    <source>
        <dbReference type="ARBA" id="ARBA00004496"/>
    </source>
</evidence>
<dbReference type="GO" id="GO:0046872">
    <property type="term" value="F:metal ion binding"/>
    <property type="evidence" value="ECO:0007669"/>
    <property type="project" value="UniProtKB-KW"/>
</dbReference>
<evidence type="ECO:0000256" key="6">
    <source>
        <dbReference type="ARBA" id="ARBA00022490"/>
    </source>
</evidence>
<proteinExistence type="inferred from homology"/>
<keyword evidence="9" id="KW-0862">Zinc</keyword>
<evidence type="ECO:0000259" key="13">
    <source>
        <dbReference type="SMART" id="SM00644"/>
    </source>
</evidence>
<dbReference type="SUPFAM" id="SSF55846">
    <property type="entry name" value="N-acetylmuramoyl-L-alanine amidase-like"/>
    <property type="match status" value="1"/>
</dbReference>
<dbReference type="InterPro" id="IPR036505">
    <property type="entry name" value="Amidase/PGRP_sf"/>
</dbReference>
<sequence>MMTHFTINKGVLSGAEFIASPNFNARPKDCTVSGVVIHNISLPPEQFGQTNAAGVHHVKAFFQNALNPDDDPYFTTIHQMQVSAHLLIERDGTVTQFVNFNDRAWHAGQSCYLGRANCNDFTIGIELEGSDTTAFTAAQYDVLAAIIKAIYAAYPDTRRHLMGHSDIAPNRKTDPGVHFDWIKLREMLGKSE</sequence>
<reference evidence="14 15" key="1">
    <citation type="submission" date="2017-02" db="EMBL/GenBank/DDBJ databases">
        <title>Draft genome sequence of Moraxella caviae CCUG 355 type strain.</title>
        <authorList>
            <person name="Engstrom-Jakobsson H."/>
            <person name="Salva-Serra F."/>
            <person name="Thorell K."/>
            <person name="Gonzales-Siles L."/>
            <person name="Karlsson R."/>
            <person name="Boulund F."/>
            <person name="Engstrand L."/>
            <person name="Moore E."/>
        </authorList>
    </citation>
    <scope>NUCLEOTIDE SEQUENCE [LARGE SCALE GENOMIC DNA]</scope>
    <source>
        <strain evidence="14 15">CCUG 355</strain>
    </source>
</reference>
<evidence type="ECO:0000256" key="7">
    <source>
        <dbReference type="ARBA" id="ARBA00022723"/>
    </source>
</evidence>
<dbReference type="Proteomes" id="UP000190435">
    <property type="component" value="Unassembled WGS sequence"/>
</dbReference>
<evidence type="ECO:0000313" key="14">
    <source>
        <dbReference type="EMBL" id="OOR92786.1"/>
    </source>
</evidence>
<dbReference type="CDD" id="cd06583">
    <property type="entry name" value="PGRP"/>
    <property type="match status" value="1"/>
</dbReference>
<dbReference type="Gene3D" id="3.40.80.10">
    <property type="entry name" value="Peptidoglycan recognition protein-like"/>
    <property type="match status" value="1"/>
</dbReference>
<keyword evidence="7" id="KW-0479">Metal-binding</keyword>
<dbReference type="AlphaFoldDB" id="A0A1T0AAM1"/>
<comment type="subcellular location">
    <subcellularLocation>
        <location evidence="3">Cytoplasm</location>
    </subcellularLocation>
</comment>
<protein>
    <recommendedName>
        <fullName evidence="11">1,6-anhydro-N-acetylmuramyl-L-alanine amidase AmpD</fullName>
        <ecNumber evidence="5">3.5.1.28</ecNumber>
    </recommendedName>
    <alternativeName>
        <fullName evidence="12">N-acetylmuramoyl-L-alanine amidase</fullName>
    </alternativeName>
</protein>
<keyword evidence="8" id="KW-0378">Hydrolase</keyword>
<keyword evidence="15" id="KW-1185">Reference proteome</keyword>
<dbReference type="EMBL" id="MUXU01000010">
    <property type="protein sequence ID" value="OOR92786.1"/>
    <property type="molecule type" value="Genomic_DNA"/>
</dbReference>
<keyword evidence="6" id="KW-0963">Cytoplasm</keyword>
<dbReference type="PANTHER" id="PTHR30417">
    <property type="entry name" value="N-ACETYLMURAMOYL-L-ALANINE AMIDASE AMID"/>
    <property type="match status" value="1"/>
</dbReference>
<evidence type="ECO:0000256" key="4">
    <source>
        <dbReference type="ARBA" id="ARBA00007553"/>
    </source>
</evidence>
<evidence type="ECO:0000256" key="8">
    <source>
        <dbReference type="ARBA" id="ARBA00022801"/>
    </source>
</evidence>
<evidence type="ECO:0000256" key="10">
    <source>
        <dbReference type="ARBA" id="ARBA00023316"/>
    </source>
</evidence>
<accession>A0A1T0AAM1</accession>
<dbReference type="InterPro" id="IPR051206">
    <property type="entry name" value="NAMLAA_amidase_2"/>
</dbReference>
<evidence type="ECO:0000256" key="9">
    <source>
        <dbReference type="ARBA" id="ARBA00022833"/>
    </source>
</evidence>
<dbReference type="GO" id="GO:0071555">
    <property type="term" value="P:cell wall organization"/>
    <property type="evidence" value="ECO:0007669"/>
    <property type="project" value="UniProtKB-KW"/>
</dbReference>
<dbReference type="NCBIfam" id="NF008758">
    <property type="entry name" value="PRK11789.1"/>
    <property type="match status" value="1"/>
</dbReference>
<dbReference type="InterPro" id="IPR002502">
    <property type="entry name" value="Amidase_domain"/>
</dbReference>
<comment type="caution">
    <text evidence="14">The sequence shown here is derived from an EMBL/GenBank/DDBJ whole genome shotgun (WGS) entry which is preliminary data.</text>
</comment>
<dbReference type="GO" id="GO:0005737">
    <property type="term" value="C:cytoplasm"/>
    <property type="evidence" value="ECO:0007669"/>
    <property type="project" value="UniProtKB-SubCell"/>
</dbReference>
<dbReference type="Pfam" id="PF01510">
    <property type="entry name" value="Amidase_2"/>
    <property type="match status" value="1"/>
</dbReference>
<dbReference type="RefSeq" id="WP_078275678.1">
    <property type="nucleotide sequence ID" value="NZ_CAACXO010000045.1"/>
</dbReference>
<evidence type="ECO:0000256" key="12">
    <source>
        <dbReference type="ARBA" id="ARBA00042615"/>
    </source>
</evidence>
<evidence type="ECO:0000256" key="11">
    <source>
        <dbReference type="ARBA" id="ARBA00039257"/>
    </source>
</evidence>
<dbReference type="GO" id="GO:0009254">
    <property type="term" value="P:peptidoglycan turnover"/>
    <property type="evidence" value="ECO:0007669"/>
    <property type="project" value="TreeGrafter"/>
</dbReference>
<organism evidence="14 15">
    <name type="scientific">Moraxella caviae</name>
    <dbReference type="NCBI Taxonomy" id="34060"/>
    <lineage>
        <taxon>Bacteria</taxon>
        <taxon>Pseudomonadati</taxon>
        <taxon>Pseudomonadota</taxon>
        <taxon>Gammaproteobacteria</taxon>
        <taxon>Moraxellales</taxon>
        <taxon>Moraxellaceae</taxon>
        <taxon>Moraxella</taxon>
    </lineage>
</organism>
<comment type="similarity">
    <text evidence="4">Belongs to the N-acetylmuramoyl-L-alanine amidase 2 family.</text>
</comment>
<keyword evidence="10" id="KW-0961">Cell wall biogenesis/degradation</keyword>
<comment type="catalytic activity">
    <reaction evidence="1">
        <text>Hydrolyzes the link between N-acetylmuramoyl residues and L-amino acid residues in certain cell-wall glycopeptides.</text>
        <dbReference type="EC" id="3.5.1.28"/>
    </reaction>
</comment>
<name>A0A1T0AAM1_9GAMM</name>
<dbReference type="PANTHER" id="PTHR30417:SF4">
    <property type="entry name" value="1,6-ANHYDRO-N-ACETYLMURAMYL-L-ALANINE AMIDASE AMPD"/>
    <property type="match status" value="1"/>
</dbReference>
<evidence type="ECO:0000313" key="15">
    <source>
        <dbReference type="Proteomes" id="UP000190435"/>
    </source>
</evidence>
<dbReference type="EC" id="3.5.1.28" evidence="5"/>
<comment type="cofactor">
    <cofactor evidence="2">
        <name>Zn(2+)</name>
        <dbReference type="ChEBI" id="CHEBI:29105"/>
    </cofactor>
</comment>
<gene>
    <name evidence="14" type="ORF">B0181_01230</name>
</gene>
<feature type="domain" description="N-acetylmuramoyl-L-alanine amidase" evidence="13">
    <location>
        <begin position="20"/>
        <end position="176"/>
    </location>
</feature>
<dbReference type="SMART" id="SM00644">
    <property type="entry name" value="Ami_2"/>
    <property type="match status" value="1"/>
</dbReference>
<dbReference type="GO" id="GO:0008745">
    <property type="term" value="F:N-acetylmuramoyl-L-alanine amidase activity"/>
    <property type="evidence" value="ECO:0007669"/>
    <property type="project" value="UniProtKB-EC"/>
</dbReference>
<dbReference type="STRING" id="34060.B0181_01230"/>
<evidence type="ECO:0000256" key="1">
    <source>
        <dbReference type="ARBA" id="ARBA00001561"/>
    </source>
</evidence>
<evidence type="ECO:0000256" key="5">
    <source>
        <dbReference type="ARBA" id="ARBA00011901"/>
    </source>
</evidence>